<evidence type="ECO:0008006" key="3">
    <source>
        <dbReference type="Google" id="ProtNLM"/>
    </source>
</evidence>
<comment type="caution">
    <text evidence="1">The sequence shown here is derived from an EMBL/GenBank/DDBJ whole genome shotgun (WGS) entry which is preliminary data.</text>
</comment>
<dbReference type="RefSeq" id="WP_005915756.1">
    <property type="nucleotide sequence ID" value="NZ_ALVD01000002.1"/>
</dbReference>
<name>A0ABN0H1L2_9FUSO</name>
<dbReference type="Proteomes" id="UP000004829">
    <property type="component" value="Unassembled WGS sequence"/>
</dbReference>
<protein>
    <recommendedName>
        <fullName evidence="3">DUF4238 domain-containing protein</fullName>
    </recommendedName>
</protein>
<evidence type="ECO:0000313" key="2">
    <source>
        <dbReference type="Proteomes" id="UP000004829"/>
    </source>
</evidence>
<gene>
    <name evidence="1" type="ORF">B437_02356</name>
</gene>
<dbReference type="InterPro" id="IPR025332">
    <property type="entry name" value="DUF4238"/>
</dbReference>
<dbReference type="Pfam" id="PF14022">
    <property type="entry name" value="DUF4238"/>
    <property type="match status" value="1"/>
</dbReference>
<proteinExistence type="predicted"/>
<organism evidence="1 2">
    <name type="scientific">Fusobacterium hwasookii ChDC F128</name>
    <dbReference type="NCBI Taxonomy" id="1216362"/>
    <lineage>
        <taxon>Bacteria</taxon>
        <taxon>Fusobacteriati</taxon>
        <taxon>Fusobacteriota</taxon>
        <taxon>Fusobacteriia</taxon>
        <taxon>Fusobacteriales</taxon>
        <taxon>Fusobacteriaceae</taxon>
        <taxon>Fusobacterium</taxon>
    </lineage>
</organism>
<dbReference type="EMBL" id="ALVD01000002">
    <property type="protein sequence ID" value="EJU08122.1"/>
    <property type="molecule type" value="Genomic_DNA"/>
</dbReference>
<keyword evidence="2" id="KW-1185">Reference proteome</keyword>
<reference evidence="2" key="1">
    <citation type="journal article" date="2012" name="J. Bacteriol.">
        <title>Draft Genome Sequence of Fusobacterium nucleatum ChDC F128, Isolated from a Periodontitis Lesion.</title>
        <authorList>
            <person name="Park S.N."/>
            <person name="Kong S.W."/>
            <person name="Kim H.S."/>
            <person name="Park M.S."/>
            <person name="Lee J.W."/>
            <person name="Cho E."/>
            <person name="Lim Y.K."/>
            <person name="Choi M.H."/>
            <person name="Chang Y.H."/>
            <person name="Shin J.H."/>
            <person name="Park H.S."/>
            <person name="Choi S.H."/>
            <person name="Kook J.K."/>
        </authorList>
    </citation>
    <scope>NUCLEOTIDE SEQUENCE [LARGE SCALE GENOMIC DNA]</scope>
    <source>
        <strain evidence="2">ChDC F128</strain>
    </source>
</reference>
<accession>A0ABN0H1L2</accession>
<sequence length="376" mass="44877">MPSNKNQHFVPQLLLRNFSSDSGKSKNSINTYILKNKKFIENVSIKSQCSKNYFYGKNLIIEKKLQVYERNVDPEFKKIIDNDYNEISKEKILYFLIIQLFRTESTLNQSEISKECFYNFLKEKLEIQDMKDYLFSNEIYMEMMLEEIKKWYSILEKLKFKIIKNKTKIDFLISDNPVIAYNPFRKTLNGGFREKGQIFLLPISPKDMIIFYDSEIYKEKINTDILLIIEDTKEIRKINELQYIVSNNNLFFASNKSIKIINKIIKNILKDEIGFLGDTILKNSNSYIYAKTYRRKFYDIKLKILTIKSSKLKIKREIEKIYNSILPKELKSKGAHFEIPLFTDKTLEENLEKVKSGFIVKEKWWDLEKLEEILKK</sequence>
<evidence type="ECO:0000313" key="1">
    <source>
        <dbReference type="EMBL" id="EJU08122.1"/>
    </source>
</evidence>